<evidence type="ECO:0000313" key="3">
    <source>
        <dbReference type="Proteomes" id="UP000095287"/>
    </source>
</evidence>
<evidence type="ECO:0000256" key="1">
    <source>
        <dbReference type="SAM" id="MobiDB-lite"/>
    </source>
</evidence>
<dbReference type="InterPro" id="IPR006629">
    <property type="entry name" value="LITAF"/>
</dbReference>
<organism evidence="3 4">
    <name type="scientific">Steinernema glaseri</name>
    <dbReference type="NCBI Taxonomy" id="37863"/>
    <lineage>
        <taxon>Eukaryota</taxon>
        <taxon>Metazoa</taxon>
        <taxon>Ecdysozoa</taxon>
        <taxon>Nematoda</taxon>
        <taxon>Chromadorea</taxon>
        <taxon>Rhabditida</taxon>
        <taxon>Tylenchina</taxon>
        <taxon>Panagrolaimomorpha</taxon>
        <taxon>Strongyloidoidea</taxon>
        <taxon>Steinernematidae</taxon>
        <taxon>Steinernema</taxon>
    </lineage>
</organism>
<dbReference type="Proteomes" id="UP000095287">
    <property type="component" value="Unplaced"/>
</dbReference>
<sequence>MSSPSPQAKDSLYPSDLPPNHVPYDHADPPPYPTATYNNGQGGVQGQSAVVITVAPSMALGEEPVQVQCPHCKEFVVTDLEHTVGRFACIIIIVMLLL</sequence>
<dbReference type="Pfam" id="PF10601">
    <property type="entry name" value="zf-LITAF-like"/>
    <property type="match status" value="1"/>
</dbReference>
<dbReference type="AlphaFoldDB" id="A0A1I7ZPK5"/>
<reference evidence="4" key="1">
    <citation type="submission" date="2016-11" db="UniProtKB">
        <authorList>
            <consortium name="WormBaseParasite"/>
        </authorList>
    </citation>
    <scope>IDENTIFICATION</scope>
</reference>
<dbReference type="WBParaSite" id="L893_g28547.t1">
    <property type="protein sequence ID" value="L893_g28547.t1"/>
    <property type="gene ID" value="L893_g28547"/>
</dbReference>
<evidence type="ECO:0000259" key="2">
    <source>
        <dbReference type="PROSITE" id="PS51837"/>
    </source>
</evidence>
<keyword evidence="3" id="KW-1185">Reference proteome</keyword>
<proteinExistence type="predicted"/>
<feature type="region of interest" description="Disordered" evidence="1">
    <location>
        <begin position="1"/>
        <end position="41"/>
    </location>
</feature>
<evidence type="ECO:0000313" key="4">
    <source>
        <dbReference type="WBParaSite" id="L893_g28547.t1"/>
    </source>
</evidence>
<name>A0A1I7ZPK5_9BILA</name>
<feature type="domain" description="LITAF" evidence="2">
    <location>
        <begin position="49"/>
        <end position="98"/>
    </location>
</feature>
<protein>
    <submittedName>
        <fullName evidence="4">LITAF domain-containing protein</fullName>
    </submittedName>
</protein>
<accession>A0A1I7ZPK5</accession>
<dbReference type="PROSITE" id="PS51837">
    <property type="entry name" value="LITAF"/>
    <property type="match status" value="1"/>
</dbReference>